<dbReference type="PANTHER" id="PTHR35871">
    <property type="entry name" value="EXPRESSED PROTEIN"/>
    <property type="match status" value="1"/>
</dbReference>
<dbReference type="Proteomes" id="UP000481153">
    <property type="component" value="Unassembled WGS sequence"/>
</dbReference>
<accession>A0A6G0XML8</accession>
<keyword evidence="2" id="KW-1185">Reference proteome</keyword>
<dbReference type="EMBL" id="VJMJ01000036">
    <property type="protein sequence ID" value="KAF0741541.1"/>
    <property type="molecule type" value="Genomic_DNA"/>
</dbReference>
<organism evidence="1 2">
    <name type="scientific">Aphanomyces euteiches</name>
    <dbReference type="NCBI Taxonomy" id="100861"/>
    <lineage>
        <taxon>Eukaryota</taxon>
        <taxon>Sar</taxon>
        <taxon>Stramenopiles</taxon>
        <taxon>Oomycota</taxon>
        <taxon>Saprolegniomycetes</taxon>
        <taxon>Saprolegniales</taxon>
        <taxon>Verrucalvaceae</taxon>
        <taxon>Aphanomyces</taxon>
    </lineage>
</organism>
<evidence type="ECO:0000313" key="1">
    <source>
        <dbReference type="EMBL" id="KAF0741541.1"/>
    </source>
</evidence>
<comment type="caution">
    <text evidence="1">The sequence shown here is derived from an EMBL/GenBank/DDBJ whole genome shotgun (WGS) entry which is preliminary data.</text>
</comment>
<dbReference type="GO" id="GO:0003676">
    <property type="term" value="F:nucleic acid binding"/>
    <property type="evidence" value="ECO:0007669"/>
    <property type="project" value="InterPro"/>
</dbReference>
<dbReference type="InterPro" id="IPR036397">
    <property type="entry name" value="RNaseH_sf"/>
</dbReference>
<reference evidence="1 2" key="1">
    <citation type="submission" date="2019-07" db="EMBL/GenBank/DDBJ databases">
        <title>Genomics analysis of Aphanomyces spp. identifies a new class of oomycete effector associated with host adaptation.</title>
        <authorList>
            <person name="Gaulin E."/>
        </authorList>
    </citation>
    <scope>NUCLEOTIDE SEQUENCE [LARGE SCALE GENOMIC DNA]</scope>
    <source>
        <strain evidence="1 2">ATCC 201684</strain>
    </source>
</reference>
<dbReference type="VEuPathDB" id="FungiDB:AeMF1_000377"/>
<name>A0A6G0XML8_9STRA</name>
<dbReference type="PANTHER" id="PTHR35871:SF1">
    <property type="entry name" value="CXC1-LIKE CYSTEINE CLUSTER ASSOCIATED WITH KDZ TRANSPOSASES DOMAIN-CONTAINING PROTEIN"/>
    <property type="match status" value="1"/>
</dbReference>
<dbReference type="Gene3D" id="3.30.420.10">
    <property type="entry name" value="Ribonuclease H-like superfamily/Ribonuclease H"/>
    <property type="match status" value="1"/>
</dbReference>
<evidence type="ECO:0000313" key="2">
    <source>
        <dbReference type="Proteomes" id="UP000481153"/>
    </source>
</evidence>
<dbReference type="AlphaFoldDB" id="A0A6G0XML8"/>
<sequence>MKHLNESVLPYLTGAVQSNVSENTARRYMLAIGYKYDVWKQDVYYDGHEREDVVTYRDQFCLKWLHFFERMNTYDGDDMIDLILRLNRFDSEVVWVTHDESVFYANDDSGKLWTHEVHFDLPKKSRGRSVMVSDFLCPCHGRLYIIVNGKKEYACSVIHVGKDQDGYWTNDHLIALLRSKALAAFEFLHPNATALFTFGQSTNHGAFASDALRANCMNLGSGGSQPIMRNGSFGFDKTPQSMCFPINHENPSLAGKPKGLRIVLQERGLWRGEMRLKCKETVVLSNSNPVVCCARHCMAAQPDFLQQQSQLEETVRARGHEYLFFPKYHCELNPIESFCQAPCSCKLRLQLGWT</sequence>
<protein>
    <submittedName>
        <fullName evidence="1">Uncharacterized protein</fullName>
    </submittedName>
</protein>
<proteinExistence type="predicted"/>
<gene>
    <name evidence="1" type="ORF">Ae201684_003224</name>
</gene>